<feature type="domain" description="CUB" evidence="28">
    <location>
        <begin position="1457"/>
        <end position="1569"/>
    </location>
</feature>
<evidence type="ECO:0000256" key="1">
    <source>
        <dbReference type="ARBA" id="ARBA00004202"/>
    </source>
</evidence>
<dbReference type="InterPro" id="IPR001881">
    <property type="entry name" value="EGF-like_Ca-bd_dom"/>
</dbReference>
<keyword evidence="3" id="KW-1003">Cell membrane</keyword>
<keyword evidence="12" id="KW-0653">Protein transport</keyword>
<dbReference type="FunFam" id="2.10.25.10:FF:000143">
    <property type="entry name" value="Protein crumbs 1"/>
    <property type="match status" value="1"/>
</dbReference>
<reference evidence="30" key="4">
    <citation type="submission" date="2025-08" db="UniProtKB">
        <authorList>
            <consortium name="Ensembl"/>
        </authorList>
    </citation>
    <scope>IDENTIFICATION</scope>
</reference>
<dbReference type="InterPro" id="IPR000859">
    <property type="entry name" value="CUB_dom"/>
</dbReference>
<feature type="domain" description="EGF-like" evidence="29">
    <location>
        <begin position="293"/>
        <end position="338"/>
    </location>
</feature>
<keyword evidence="31" id="KW-1185">Reference proteome</keyword>
<keyword evidence="18" id="KW-0753">Steroid metabolism</keyword>
<feature type="domain" description="CUB" evidence="28">
    <location>
        <begin position="2877"/>
        <end position="2991"/>
    </location>
</feature>
<feature type="domain" description="CUB" evidence="28">
    <location>
        <begin position="2047"/>
        <end position="2168"/>
    </location>
</feature>
<evidence type="ECO:0000256" key="14">
    <source>
        <dbReference type="ARBA" id="ARBA00023136"/>
    </source>
</evidence>
<dbReference type="Gene3D" id="2.10.25.10">
    <property type="entry name" value="Laminin"/>
    <property type="match status" value="5"/>
</dbReference>
<evidence type="ECO:0000256" key="11">
    <source>
        <dbReference type="ARBA" id="ARBA00022837"/>
    </source>
</evidence>
<evidence type="ECO:0000256" key="3">
    <source>
        <dbReference type="ARBA" id="ARBA00022475"/>
    </source>
</evidence>
<dbReference type="InterPro" id="IPR035914">
    <property type="entry name" value="Sperma_CUB_dom_sf"/>
</dbReference>
<feature type="domain" description="CUB" evidence="28">
    <location>
        <begin position="762"/>
        <end position="873"/>
    </location>
</feature>
<evidence type="ECO:0000256" key="9">
    <source>
        <dbReference type="ARBA" id="ARBA00022729"/>
    </source>
</evidence>
<dbReference type="SUPFAM" id="SSF57196">
    <property type="entry name" value="EGF/Laminin"/>
    <property type="match status" value="3"/>
</dbReference>
<dbReference type="SMART" id="SM00181">
    <property type="entry name" value="EGF"/>
    <property type="match status" value="8"/>
</dbReference>
<keyword evidence="13" id="KW-0443">Lipid metabolism</keyword>
<feature type="domain" description="CUB" evidence="28">
    <location>
        <begin position="3226"/>
        <end position="3342"/>
    </location>
</feature>
<dbReference type="GO" id="GO:0005509">
    <property type="term" value="F:calcium ion binding"/>
    <property type="evidence" value="ECO:0007669"/>
    <property type="project" value="InterPro"/>
</dbReference>
<comment type="function">
    <text evidence="23">Endocytic receptor which plays a role in lipoprotein, vitamin and iron metabolism by facilitating their uptake. Acts together with LRP2 to mediate endocytosis of high-density lipoproteins, GC, hemoglobin, ALB, TF and SCGB1A1. Acts together with AMN to mediate endocytosis of the CBLIF-cobalamin complex. Binds to ALB, MB, Kappa and lambda-light chains, TF, hemoglobin, GC, SCGB1A1, APOA1, high density lipoprotein, and the CBLIF-cobalamin complex. Ligand binding requires calcium. Serves as important transporter in several absorptive epithelia, including intestine, renal proximal tubules and embryonic yolk sac. May play an important role in the development of the peri-implantation embryo through internalization of APOA1 and cholesterol. Binds to LGALS3 at the maternal-fetal interface.</text>
</comment>
<keyword evidence="19" id="KW-0458">Lysosome</keyword>
<evidence type="ECO:0000313" key="31">
    <source>
        <dbReference type="Proteomes" id="UP000314986"/>
    </source>
</evidence>
<keyword evidence="2" id="KW-0813">Transport</keyword>
<feature type="domain" description="CUB" evidence="28">
    <location>
        <begin position="1338"/>
        <end position="1453"/>
    </location>
</feature>
<dbReference type="SUPFAM" id="SSF57184">
    <property type="entry name" value="Growth factor receptor domain"/>
    <property type="match status" value="1"/>
</dbReference>
<sequence length="3569" mass="392275">STSLLDTAPFDIPLYVSIIEVSVYLFLFNIPFDSLFYSFLGQTLFLTVWSTVPLCYWSANQCCLAFFYLFEILQTRTCSSNPCHNGGICMDLLNSFYCLCPNNWKGSTCTDDVDECQIYVGTPLGCQNGATCYNTKGNYSCQCNPEWYGLQCTSKHDDCQGTSKDLCEHGICIDLNREQPDQPMYRCICDAGWEQASGHQACSVDIDECSLLDGPCSKTPPVNCTNTEGSYSCGDCPAGWRGNGHSCQDVNECETSNGGCSQDPMVLCLNTMGSFHCGSCPPGYEGDGKVCTTFDICSVNNGGCAPNASCTPNAGNNFPTCQCPPELIGNGYGPNGCIPAEDICEKLNPCVNGECTVSVCICHPGWTGINCDQNTNECASNPCQNGGTCSDHVNGYFCRCPAEWTGPQCQIEQEVCGKRLSGLNGTFSYPDGKEQYGIEVNCVWVITTDLDKVLRITFPLFQLEESTGCVSDFLEVRDGDSLSSNRIGSYCGNTIPEEIISSHNSLYLWFSSDHSVVKDGFTVVWESTDPECGGHFNETRGIINSPGYPGNYPPNRDCYWTISVPTNLVITFTFGLLNIENHDTCNSDFLEIQDGLHQDDPSLQKYCSTVETPAPLVTTGPFARIHFHSDGNISDRGFSIVYITSPLDTGCGGIYTESEWIIISPNWPNPYPSNVQCIYVIRQPSGERIDLNITHMDLASNCSLDYVEVRDGDSETDPLIGKFCGSTIPAVITTSRNNLWIKFKSSDSFQKGGFRAIYQVACGGTLSGTGVIRSPYYPNAYPPDKTCTWIINQPEGQVVTLNFVSFDIDDAANCTHDYVEVRDGADVESPLIDKYCGAGNPPMAQSGRRSMYIKFKTDSSTAKEGFSAEYGSTKKGCGDTITDPQGDISSPNHPVDYPHDVSCIWFISVQPGNVVRLTFTLFNLEYHENCTKDYVELYDRGTVNSGKLLGRYCGTSIPPSITSSDNSMSVLFVSDSSIATEGFSASYVSIESSTVCTKEFTESTGSLTSPNYPNDYPSLVECIYTITVKNNKQIRLNFTDFELDGYSDYVEIRNGGYETSNLIGTFSETAPPLILSHSNRLWIKFSSNSFFEKRGFMAHWDGTSTGCGGTLTTSTGSFTSPNYPMPYPHNTECYWRIQINAGSIIELDFDAFHLDSISGCSYDYLAVYDGNSTNSYLLATLCGNQKPTTIRSTSNNMYIKLRTDNSIGRGGFFAKYKSNCQNVIIANHSRGVLESINFPEDYPPEHNCNWTIQATEGNTIDYSFNAFDLDSTYPSCYFTWVKLYDGPNDKSPLIGTFCDQTIPPAGTSNSSSLHVVFCTELSYSSAAGFQMLWLQNGCGGDLFGPNGAVSSPGFPNWYPHNRECLWFLHVDEGNSIEFTIHEFDVEYHKTCNFDVLEVYAGPDTRSPRLAQLCNTRLPNNPLVISSTGNAITVRFKSNSKGNGKGFNATWKEKPGGCGGNFVAPKGEIHSPNFPNPYGNNVDCSWVITVDTHYRVFLNFTDFDTENRQSCDSAYIAVHDGSNQGDPLIEKICDGKIPGGFTSTSNVMYVHFLSESNVKNKGFRAQFNQVCGTFIVTDNIGGVITSPLYPNNYPDNQNCSWIIQAQEPFKHVTLSFTDFAIESNGKNCSTDALQILDGDNYEAPPIGRYCGATILQPITSESNALVVNFVSNSGKSDKGFRTTYAASNSACGGSYHSETGAFNSPNYPESYPSNYECVWNLIGSPGNRVQLSFISFQIADSSSCDSDYVEIREGNATGQIYGKFCGTSLPKNYTSVTGHILWVKFVSDSSQNDAGFKATFSHLYGNEIMGTQGQITSPLWPHHYPNNARYHWTITAPEGNIIHVKILVMDIDDLLVCARNRLRFYDGPDVNSRLIVTYCGYEPPPPVVSFGTTLTIEFSSDDSSNGQGFLLEWHAQQYTINPTAIPTIPPGACGGNVMTGESPAFLYSPGWPNEYQTHLNCMWVIWSPRSTVELNIMALDIESADSKCSLDSLVIRDGDDSLSPVLATLCGKELPGPIRSTGEAMFIQFIADTANSGGGFNASYHKMCGGLLHADRGVITSPNYPQPYTANLNCTWHVLATSGSIISLHFEKLFEVQASGSSCSNGDYLEFRNGYDSSSPPLTSSGGNGRYCGEVPPSTMRTTDNRLSVRFISDGSSEGQGFKFTYEASYMACGATIYVSDFDPVGNISSMNYPNNYPQNIDCTWTITVPAGEAVQLDFEDLFYIEPDSQCAFDYLELHDGPSSNSPLISRLCGSTSPSTQKSTGNVMHVRFRTDARTTHAGFKARYSIARCGGTLIGIDGYLQSPGYPSSNYPDNVQCEWYLKGPTGHYLTITYDALDLEDTPNCTKDFVEIREYSSTGRLLGKHCGSTTFDPMDTSDSFAYVRFHTDASNNKKGFRLGFEASVDGCGGELTASTGTITSPNYPNLYPHSRRCVWKITVQEGRRVTLSITDLHLEAHENCDLDFVAIYNGLQPNSPRLQKYCGNLNSNVSVMSSGNTMQLVFVTDALVSNGGFSATYTSEEDAVCGGTLGDPNEGTFTSPGYNGKLDYMSNLNCEWLIQNPSSTGSSIYIEFINFHLEHHTLCEQDHVRNRIGAHNYENSAGELLVQLCGELTPGLSLVIANSQVWVHFMSNPSVEDIGFNAKYRFTECGGIQTGSTGRISSPNFPSPYTASTHCAWLLEAPEGHTISLSFTVFELEPHSACTVDSVTIKNGGSSSSPIIGQYCGTNSPGTIKSGSNRLLVIFNSNNTVPHKGFDATWTSDSAGCGGILHADDGSFDSPNWPVDFPKNSECTWKIVAHRSKHLELSFDDNFLIPDNSGHCEDSYVKVSDAEQDGTLLTTACGDVPPSLVTIPANVMTARFRSADSVGKGFSASFTRCGANFTDLSGLVMSPNYPHNYDINMNCEYFIDASKDMFVILQFEAFALEDGFKCEHDALKIYSETTATSDETQLLITLCGSVLPATISVHGPMLLTFQTNNMTTDMGFLAKYHLVPCGGTFQESSGVVTSPAYSYTNYNHKINCTYHIIVRENRLVELKFSDFDLELLCSDYVSVHDGSNIFAPSLGKFCGSTIPPPLLSSSNSMFIVFTTDIIVSGRGWKALYVETLGPNQGCGGYLNSTSGTFGSPDMEFDGKYEKNLNCLWNISAPDNHFINITFTAFQLEAETDGVCHDYLSIYDESSKLIGTYCGSQLPFSVVSTYNLLAVKFFSNAFIELAGFNVTYKTHEYPCGGKFKANSTSQILTSPEYPNNYPPLTICHWIIDAPENEQVGVVIQELDLPATPNCSLEYLEIKDSHILGDNGQNIRLCGSNLIIPAFYSYGHRFRINFYSKVYQNGNKLHLTYQSTNCSREYNQSFGYLKSPGWPAEYPNNLNCKIILRAPKNHKISLFFNAFYLELQKDCKLDYLEVHNGTPGHEQAIGKFCGYHLPNPIFSHTHELTLIFKSDAISTYAGFEITWTSSLNECGGTLYGPSGSFYSPNYPEDHYDNTVCEWIIQAPVGRVITFNFPVLSIDGECKKTYLNFYDGVDSSSKLIKSYCETDTIATFTSSSSNVFVKFHAEDAFPSSKFRILWTS</sequence>
<feature type="disulfide bond" evidence="26">
    <location>
        <begin position="143"/>
        <end position="152"/>
    </location>
</feature>
<feature type="domain" description="EGF-like" evidence="29">
    <location>
        <begin position="112"/>
        <end position="153"/>
    </location>
</feature>
<keyword evidence="20" id="KW-0170">Cobalt</keyword>
<reference evidence="30" key="5">
    <citation type="submission" date="2025-09" db="UniProtKB">
        <authorList>
            <consortium name="Ensembl"/>
        </authorList>
    </citation>
    <scope>IDENTIFICATION</scope>
</reference>
<keyword evidence="9" id="KW-0732">Signal</keyword>
<dbReference type="Gene3D" id="2.60.120.290">
    <property type="entry name" value="Spermadhesin, CUB domain"/>
    <property type="match status" value="27"/>
</dbReference>
<dbReference type="FunFam" id="2.60.120.290:FF:000045">
    <property type="entry name" value="Cubilin"/>
    <property type="match status" value="1"/>
</dbReference>
<feature type="domain" description="CUB" evidence="28">
    <location>
        <begin position="2525"/>
        <end position="2647"/>
    </location>
</feature>
<dbReference type="PROSITE" id="PS50026">
    <property type="entry name" value="EGF_3"/>
    <property type="match status" value="4"/>
</dbReference>
<feature type="disulfide bond" evidence="26">
    <location>
        <begin position="400"/>
        <end position="409"/>
    </location>
</feature>
<dbReference type="FunFam" id="2.60.120.290:FF:000018">
    <property type="entry name" value="cubilin"/>
    <property type="match status" value="2"/>
</dbReference>
<name>A0A4W3K7Y1_CALMI</name>
<dbReference type="FunFam" id="2.60.120.290:FF:000005">
    <property type="entry name" value="Procollagen C-endopeptidase enhancer 1"/>
    <property type="match status" value="4"/>
</dbReference>
<keyword evidence="6" id="KW-0846">Cobalamin</keyword>
<dbReference type="GO" id="GO:0005765">
    <property type="term" value="C:lysosomal membrane"/>
    <property type="evidence" value="ECO:0007669"/>
    <property type="project" value="UniProtKB-SubCell"/>
</dbReference>
<keyword evidence="27" id="KW-1133">Transmembrane helix</keyword>
<feature type="disulfide bond" evidence="25">
    <location>
        <begin position="2993"/>
        <end position="3020"/>
    </location>
</feature>
<keyword evidence="15 26" id="KW-1015">Disulfide bond</keyword>
<dbReference type="CDD" id="cd00054">
    <property type="entry name" value="EGF_CA"/>
    <property type="match status" value="5"/>
</dbReference>
<dbReference type="FunFam" id="2.10.25.10:FF:000007">
    <property type="entry name" value="Delta-like protein"/>
    <property type="match status" value="1"/>
</dbReference>
<feature type="transmembrane region" description="Helical" evidence="27">
    <location>
        <begin position="44"/>
        <end position="70"/>
    </location>
</feature>
<dbReference type="FunFam" id="2.60.120.290:FF:000013">
    <property type="entry name" value="Membrane frizzled-related protein"/>
    <property type="match status" value="14"/>
</dbReference>
<comment type="subunit">
    <text evidence="24">Interacts with AMN. Component of the cubam complex composed of one CUBN trimer and one AMN chain. The cubam complex can dimerize. Interacts with LRP2 in a dual-receptor complex in a calcium-dependent manner. Found in a complex with PID1/PCLI1, LRP1 and CUBNI. Interacts with LRP1 and PID1/PCLI1.</text>
</comment>
<evidence type="ECO:0000256" key="21">
    <source>
        <dbReference type="ARBA" id="ARBA00023765"/>
    </source>
</evidence>
<feature type="domain" description="CUB" evidence="28">
    <location>
        <begin position="2765"/>
        <end position="2877"/>
    </location>
</feature>
<dbReference type="InterPro" id="IPR000152">
    <property type="entry name" value="EGF-type_Asp/Asn_hydroxyl_site"/>
</dbReference>
<evidence type="ECO:0000256" key="8">
    <source>
        <dbReference type="ARBA" id="ARBA00022723"/>
    </source>
</evidence>
<reference evidence="31" key="2">
    <citation type="journal article" date="2007" name="PLoS Biol.">
        <title>Survey sequencing and comparative analysis of the elephant shark (Callorhinchus milii) genome.</title>
        <authorList>
            <person name="Venkatesh B."/>
            <person name="Kirkness E.F."/>
            <person name="Loh Y.H."/>
            <person name="Halpern A.L."/>
            <person name="Lee A.P."/>
            <person name="Johnson J."/>
            <person name="Dandona N."/>
            <person name="Viswanathan L.D."/>
            <person name="Tay A."/>
            <person name="Venter J.C."/>
            <person name="Strausberg R.L."/>
            <person name="Brenner S."/>
        </authorList>
    </citation>
    <scope>NUCLEOTIDE SEQUENCE [LARGE SCALE GENOMIC DNA]</scope>
</reference>
<keyword evidence="17" id="KW-0325">Glycoprotein</keyword>
<evidence type="ECO:0000256" key="2">
    <source>
        <dbReference type="ARBA" id="ARBA00022448"/>
    </source>
</evidence>
<feature type="domain" description="CUB" evidence="28">
    <location>
        <begin position="2993"/>
        <end position="3103"/>
    </location>
</feature>
<feature type="domain" description="CUB" evidence="28">
    <location>
        <begin position="1220"/>
        <end position="1336"/>
    </location>
</feature>
<feature type="domain" description="CUB" evidence="28">
    <location>
        <begin position="416"/>
        <end position="528"/>
    </location>
</feature>
<evidence type="ECO:0000256" key="6">
    <source>
        <dbReference type="ARBA" id="ARBA00022628"/>
    </source>
</evidence>
<feature type="domain" description="EGF-like" evidence="29">
    <location>
        <begin position="374"/>
        <end position="410"/>
    </location>
</feature>
<dbReference type="SUPFAM" id="SSF49854">
    <property type="entry name" value="Spermadhesin, CUB domain"/>
    <property type="match status" value="27"/>
</dbReference>
<evidence type="ECO:0000256" key="17">
    <source>
        <dbReference type="ARBA" id="ARBA00023180"/>
    </source>
</evidence>
<proteinExistence type="predicted"/>
<feature type="domain" description="CUB" evidence="28">
    <location>
        <begin position="2407"/>
        <end position="2520"/>
    </location>
</feature>
<reference evidence="31" key="1">
    <citation type="journal article" date="2006" name="Science">
        <title>Ancient noncoding elements conserved in the human genome.</title>
        <authorList>
            <person name="Venkatesh B."/>
            <person name="Kirkness E.F."/>
            <person name="Loh Y.H."/>
            <person name="Halpern A.L."/>
            <person name="Lee A.P."/>
            <person name="Johnson J."/>
            <person name="Dandona N."/>
            <person name="Viswanathan L.D."/>
            <person name="Tay A."/>
            <person name="Venter J.C."/>
            <person name="Strausberg R.L."/>
            <person name="Brenner S."/>
        </authorList>
    </citation>
    <scope>NUCLEOTIDE SEQUENCE [LARGE SCALE GENOMIC DNA]</scope>
</reference>
<evidence type="ECO:0000256" key="15">
    <source>
        <dbReference type="ARBA" id="ARBA00023157"/>
    </source>
</evidence>
<dbReference type="GO" id="GO:0031419">
    <property type="term" value="F:cobalamin binding"/>
    <property type="evidence" value="ECO:0007669"/>
    <property type="project" value="UniProtKB-KW"/>
</dbReference>
<keyword evidence="14 27" id="KW-0472">Membrane</keyword>
<evidence type="ECO:0000256" key="19">
    <source>
        <dbReference type="ARBA" id="ARBA00023228"/>
    </source>
</evidence>
<dbReference type="FunFam" id="2.60.120.290:FF:000047">
    <property type="entry name" value="Cubilin"/>
    <property type="match status" value="1"/>
</dbReference>
<dbReference type="GO" id="GO:0015031">
    <property type="term" value="P:protein transport"/>
    <property type="evidence" value="ECO:0007669"/>
    <property type="project" value="UniProtKB-KW"/>
</dbReference>
<feature type="domain" description="CUB" evidence="28">
    <location>
        <begin position="2172"/>
        <end position="2289"/>
    </location>
</feature>
<dbReference type="SMART" id="SM00042">
    <property type="entry name" value="CUB"/>
    <property type="match status" value="27"/>
</dbReference>
<dbReference type="InterPro" id="IPR018097">
    <property type="entry name" value="EGF_Ca-bd_CS"/>
</dbReference>
<dbReference type="Pfam" id="PF00008">
    <property type="entry name" value="EGF"/>
    <property type="match status" value="2"/>
</dbReference>
<feature type="transmembrane region" description="Helical" evidence="27">
    <location>
        <begin position="12"/>
        <end position="32"/>
    </location>
</feature>
<dbReference type="Pfam" id="PF00431">
    <property type="entry name" value="CUB"/>
    <property type="match status" value="27"/>
</dbReference>
<feature type="domain" description="CUB" evidence="28">
    <location>
        <begin position="1803"/>
        <end position="1915"/>
    </location>
</feature>
<feature type="domain" description="CUB" evidence="28">
    <location>
        <begin position="1570"/>
        <end position="1686"/>
    </location>
</feature>
<dbReference type="GO" id="GO:0008203">
    <property type="term" value="P:cholesterol metabolic process"/>
    <property type="evidence" value="ECO:0007669"/>
    <property type="project" value="UniProtKB-KW"/>
</dbReference>
<evidence type="ECO:0000256" key="25">
    <source>
        <dbReference type="PROSITE-ProRule" id="PRU00059"/>
    </source>
</evidence>
<feature type="domain" description="CUB" evidence="28">
    <location>
        <begin position="3460"/>
        <end position="3569"/>
    </location>
</feature>
<dbReference type="PROSITE" id="PS01180">
    <property type="entry name" value="CUB"/>
    <property type="match status" value="27"/>
</dbReference>
<keyword evidence="7" id="KW-0165">Cleavage on pair of basic residues</keyword>
<evidence type="ECO:0000256" key="5">
    <source>
        <dbReference type="ARBA" id="ARBA00022548"/>
    </source>
</evidence>
<feature type="domain" description="CUB" evidence="28">
    <location>
        <begin position="1932"/>
        <end position="2046"/>
    </location>
</feature>
<dbReference type="FunFam" id="2.10.25.10:FF:000260">
    <property type="entry name" value="Notch receptor 4"/>
    <property type="match status" value="1"/>
</dbReference>
<feature type="domain" description="EGF-like" evidence="29">
    <location>
        <begin position="74"/>
        <end position="110"/>
    </location>
</feature>
<feature type="domain" description="CUB" evidence="28">
    <location>
        <begin position="1107"/>
        <end position="1219"/>
    </location>
</feature>
<dbReference type="CDD" id="cd00041">
    <property type="entry name" value="CUB"/>
    <property type="match status" value="27"/>
</dbReference>
<feature type="domain" description="CUB" evidence="28">
    <location>
        <begin position="3110"/>
        <end position="3222"/>
    </location>
</feature>
<protein>
    <recommendedName>
        <fullName evidence="22">Cubilin</fullName>
    </recommendedName>
</protein>
<evidence type="ECO:0000256" key="23">
    <source>
        <dbReference type="ARBA" id="ARBA00049611"/>
    </source>
</evidence>
<evidence type="ECO:0000313" key="30">
    <source>
        <dbReference type="Ensembl" id="ENSCMIP00000040540.1"/>
    </source>
</evidence>
<evidence type="ECO:0000256" key="12">
    <source>
        <dbReference type="ARBA" id="ARBA00022927"/>
    </source>
</evidence>
<dbReference type="FunFam" id="2.60.120.290:FF:000003">
    <property type="entry name" value="Neuropilin"/>
    <property type="match status" value="4"/>
</dbReference>
<keyword evidence="10" id="KW-0677">Repeat</keyword>
<dbReference type="GeneTree" id="ENSGT00940000155299"/>
<feature type="domain" description="CUB" evidence="28">
    <location>
        <begin position="1690"/>
        <end position="1802"/>
    </location>
</feature>
<evidence type="ECO:0000256" key="22">
    <source>
        <dbReference type="ARBA" id="ARBA00023878"/>
    </source>
</evidence>
<comment type="caution">
    <text evidence="26">Lacks conserved residue(s) required for the propagation of feature annotation.</text>
</comment>
<evidence type="ECO:0000256" key="24">
    <source>
        <dbReference type="ARBA" id="ARBA00049703"/>
    </source>
</evidence>
<dbReference type="PROSITE" id="PS00022">
    <property type="entry name" value="EGF_1"/>
    <property type="match status" value="4"/>
</dbReference>
<keyword evidence="4 26" id="KW-0245">EGF-like domain</keyword>
<dbReference type="InterPro" id="IPR009030">
    <property type="entry name" value="Growth_fac_rcpt_cys_sf"/>
</dbReference>
<dbReference type="FunFam" id="2.10.25.10:FF:000379">
    <property type="entry name" value="Cubilin"/>
    <property type="match status" value="1"/>
</dbReference>
<evidence type="ECO:0000259" key="29">
    <source>
        <dbReference type="PROSITE" id="PS50026"/>
    </source>
</evidence>
<evidence type="ECO:0000256" key="13">
    <source>
        <dbReference type="ARBA" id="ARBA00023098"/>
    </source>
</evidence>
<dbReference type="PROSITE" id="PS00010">
    <property type="entry name" value="ASX_HYDROXYL"/>
    <property type="match status" value="3"/>
</dbReference>
<evidence type="ECO:0000259" key="28">
    <source>
        <dbReference type="PROSITE" id="PS01180"/>
    </source>
</evidence>
<keyword evidence="27" id="KW-0812">Transmembrane</keyword>
<feature type="disulfide bond" evidence="26">
    <location>
        <begin position="100"/>
        <end position="109"/>
    </location>
</feature>
<evidence type="ECO:0000256" key="20">
    <source>
        <dbReference type="ARBA" id="ARBA00023285"/>
    </source>
</evidence>
<keyword evidence="16" id="KW-1207">Sterol metabolism</keyword>
<evidence type="ECO:0000256" key="7">
    <source>
        <dbReference type="ARBA" id="ARBA00022685"/>
    </source>
</evidence>
<keyword evidence="11" id="KW-0106">Calcium</keyword>
<evidence type="ECO:0000256" key="10">
    <source>
        <dbReference type="ARBA" id="ARBA00022737"/>
    </source>
</evidence>
<dbReference type="Ensembl" id="ENSCMIT00000041113.1">
    <property type="protein sequence ID" value="ENSCMIP00000040540.1"/>
    <property type="gene ID" value="ENSCMIG00000016862.1"/>
</dbReference>
<feature type="domain" description="CUB" evidence="28">
    <location>
        <begin position="2649"/>
        <end position="2761"/>
    </location>
</feature>
<feature type="domain" description="CUB" evidence="28">
    <location>
        <begin position="2291"/>
        <end position="2403"/>
    </location>
</feature>
<evidence type="ECO:0000256" key="27">
    <source>
        <dbReference type="SAM" id="Phobius"/>
    </source>
</evidence>
<dbReference type="InterPro" id="IPR049883">
    <property type="entry name" value="NOTCH1_EGF-like"/>
</dbReference>
<accession>A0A4W3K7Y1</accession>
<feature type="disulfide bond" evidence="25">
    <location>
        <begin position="2291"/>
        <end position="2318"/>
    </location>
</feature>
<reference evidence="31" key="3">
    <citation type="journal article" date="2014" name="Nature">
        <title>Elephant shark genome provides unique insights into gnathostome evolution.</title>
        <authorList>
            <consortium name="International Elephant Shark Genome Sequencing Consortium"/>
            <person name="Venkatesh B."/>
            <person name="Lee A.P."/>
            <person name="Ravi V."/>
            <person name="Maurya A.K."/>
            <person name="Lian M.M."/>
            <person name="Swann J.B."/>
            <person name="Ohta Y."/>
            <person name="Flajnik M.F."/>
            <person name="Sutoh Y."/>
            <person name="Kasahara M."/>
            <person name="Hoon S."/>
            <person name="Gangu V."/>
            <person name="Roy S.W."/>
            <person name="Irimia M."/>
            <person name="Korzh V."/>
            <person name="Kondrychyn I."/>
            <person name="Lim Z.W."/>
            <person name="Tay B.H."/>
            <person name="Tohari S."/>
            <person name="Kong K.W."/>
            <person name="Ho S."/>
            <person name="Lorente-Galdos B."/>
            <person name="Quilez J."/>
            <person name="Marques-Bonet T."/>
            <person name="Raney B.J."/>
            <person name="Ingham P.W."/>
            <person name="Tay A."/>
            <person name="Hillier L.W."/>
            <person name="Minx P."/>
            <person name="Boehm T."/>
            <person name="Wilson R.K."/>
            <person name="Brenner S."/>
            <person name="Warren W.C."/>
        </authorList>
    </citation>
    <scope>NUCLEOTIDE SEQUENCE [LARGE SCALE GENOMIC DNA]</scope>
</reference>
<evidence type="ECO:0000256" key="16">
    <source>
        <dbReference type="ARBA" id="ARBA00023166"/>
    </source>
</evidence>
<dbReference type="PROSITE" id="PS01187">
    <property type="entry name" value="EGF_CA"/>
    <property type="match status" value="3"/>
</dbReference>
<feature type="domain" description="CUB" evidence="28">
    <location>
        <begin position="3344"/>
        <end position="3456"/>
    </location>
</feature>
<dbReference type="PROSITE" id="PS01186">
    <property type="entry name" value="EGF_2"/>
    <property type="match status" value="1"/>
</dbReference>
<evidence type="ECO:0000256" key="18">
    <source>
        <dbReference type="ARBA" id="ARBA00023221"/>
    </source>
</evidence>
<dbReference type="SMART" id="SM00179">
    <property type="entry name" value="EGF_CA"/>
    <property type="match status" value="6"/>
</dbReference>
<evidence type="ECO:0000256" key="4">
    <source>
        <dbReference type="ARBA" id="ARBA00022536"/>
    </source>
</evidence>
<dbReference type="PANTHER" id="PTHR24251:SF37">
    <property type="entry name" value="CUB DOMAIN-CONTAINING PROTEIN"/>
    <property type="match status" value="1"/>
</dbReference>
<dbReference type="InterPro" id="IPR000742">
    <property type="entry name" value="EGF"/>
</dbReference>
<dbReference type="GO" id="GO:0016324">
    <property type="term" value="C:apical plasma membrane"/>
    <property type="evidence" value="ECO:0007669"/>
    <property type="project" value="UniProtKB-ARBA"/>
</dbReference>
<comment type="subcellular location">
    <subcellularLocation>
        <location evidence="1">Cell membrane</location>
        <topology evidence="1">Peripheral membrane protein</topology>
    </subcellularLocation>
    <subcellularLocation>
        <location evidence="21">Lysosome membrane</location>
        <topology evidence="21">Peripheral membrane protein</topology>
    </subcellularLocation>
</comment>
<organism evidence="30 31">
    <name type="scientific">Callorhinchus milii</name>
    <name type="common">Ghost shark</name>
    <dbReference type="NCBI Taxonomy" id="7868"/>
    <lineage>
        <taxon>Eukaryota</taxon>
        <taxon>Metazoa</taxon>
        <taxon>Chordata</taxon>
        <taxon>Craniata</taxon>
        <taxon>Vertebrata</taxon>
        <taxon>Chondrichthyes</taxon>
        <taxon>Holocephali</taxon>
        <taxon>Chimaeriformes</taxon>
        <taxon>Callorhinchidae</taxon>
        <taxon>Callorhinchus</taxon>
    </lineage>
</organism>
<feature type="domain" description="CUB" evidence="28">
    <location>
        <begin position="877"/>
        <end position="990"/>
    </location>
</feature>
<keyword evidence="5" id="KW-0153">Cholesterol metabolism</keyword>
<gene>
    <name evidence="30" type="primary">cubn</name>
</gene>
<dbReference type="Pfam" id="PF07645">
    <property type="entry name" value="EGF_CA"/>
    <property type="match status" value="3"/>
</dbReference>
<feature type="domain" description="CUB" evidence="28">
    <location>
        <begin position="651"/>
        <end position="761"/>
    </location>
</feature>
<keyword evidence="8" id="KW-0479">Metal-binding</keyword>
<dbReference type="PANTHER" id="PTHR24251">
    <property type="entry name" value="OVOCHYMASE-RELATED"/>
    <property type="match status" value="1"/>
</dbReference>
<feature type="disulfide bond" evidence="26">
    <location>
        <begin position="304"/>
        <end position="321"/>
    </location>
</feature>
<feature type="domain" description="CUB" evidence="28">
    <location>
        <begin position="532"/>
        <end position="645"/>
    </location>
</feature>
<evidence type="ECO:0000256" key="26">
    <source>
        <dbReference type="PROSITE-ProRule" id="PRU00076"/>
    </source>
</evidence>
<dbReference type="Proteomes" id="UP000314986">
    <property type="component" value="Unassembled WGS sequence"/>
</dbReference>
<feature type="domain" description="CUB" evidence="28">
    <location>
        <begin position="996"/>
        <end position="1103"/>
    </location>
</feature>